<sequence length="550" mass="62901">MSSSFPPPPPPPPASPPPPPPPPSRQELPQKSSAPVQAVAHAHFPSRNQKPLLVQPGKAPLPVSGRLETEEERRERKRKEFEKQRQEERRQQMLKQSQAKVLQKTQMLVTSSGGGRTSARPQGSMMGSRMGDRRATPFLTGDRVENRLKKPTTFICKMKFRNELPDPTAQPKLLAMNTNKDRYTKYTITSLEKMYKPKLYLEPDLGIPLDLLDISVYNRTAVCPSLSPEDEELLRDTEVETPVKLGGIRRKERPTEKGVSWLVNTEYISSLSMDTAKQSMSEKQAKEMRQSREGRNDFLENLNNREKQIQAIEDSFKASKLLPVHQTNRSLKPMKILPLLPDFDRYDDRFVTVSFDSDPTADSEVYNKLDRSTRDELESQAIMKSFVINGSDPAKSEKFLAYMAPAPDELSKDIYDENEDISYSWIREYHWDVRGDDVDDPKTFLVSFDDDVARYVPLPTKLLLKKKKAKEGRSGDEVEHFPVPSRITVRKRDTVAVVEMIERGQTSLNHDRVDVRHSKKARSLREDDSDDQPERMEHAGHFSGEDEISE</sequence>
<evidence type="ECO:0000256" key="1">
    <source>
        <dbReference type="ARBA" id="ARBA00004123"/>
    </source>
</evidence>
<comment type="similarity">
    <text evidence="2">Belongs to the PAF1 family.</text>
</comment>
<dbReference type="InterPro" id="IPR007133">
    <property type="entry name" value="RNA_pol_II-assoc_Paf1"/>
</dbReference>
<dbReference type="EMBL" id="JADCNM010000007">
    <property type="protein sequence ID" value="KAG0475035.1"/>
    <property type="molecule type" value="Genomic_DNA"/>
</dbReference>
<name>A0A835QRI5_VANPL</name>
<protein>
    <submittedName>
        <fullName evidence="5">Uncharacterized protein</fullName>
    </submittedName>
</protein>
<feature type="region of interest" description="Disordered" evidence="4">
    <location>
        <begin position="507"/>
        <end position="550"/>
    </location>
</feature>
<evidence type="ECO:0000313" key="5">
    <source>
        <dbReference type="EMBL" id="KAG0475035.1"/>
    </source>
</evidence>
<dbReference type="OrthoDB" id="10260285at2759"/>
<keyword evidence="3" id="KW-0539">Nucleus</keyword>
<dbReference type="PANTHER" id="PTHR23188">
    <property type="entry name" value="RNA POLYMERASE II-ASSOCIATED FACTOR 1 HOMOLOG"/>
    <property type="match status" value="1"/>
</dbReference>
<dbReference type="Proteomes" id="UP000639772">
    <property type="component" value="Chromosome 7"/>
</dbReference>
<feature type="compositionally biased region" description="Basic and acidic residues" evidence="4">
    <location>
        <begin position="532"/>
        <end position="544"/>
    </location>
</feature>
<dbReference type="Pfam" id="PF03985">
    <property type="entry name" value="Paf1"/>
    <property type="match status" value="1"/>
</dbReference>
<dbReference type="GO" id="GO:0000993">
    <property type="term" value="F:RNA polymerase II complex binding"/>
    <property type="evidence" value="ECO:0007669"/>
    <property type="project" value="TreeGrafter"/>
</dbReference>
<feature type="compositionally biased region" description="Pro residues" evidence="4">
    <location>
        <begin position="1"/>
        <end position="24"/>
    </location>
</feature>
<dbReference type="GO" id="GO:0003682">
    <property type="term" value="F:chromatin binding"/>
    <property type="evidence" value="ECO:0007669"/>
    <property type="project" value="TreeGrafter"/>
</dbReference>
<evidence type="ECO:0000256" key="2">
    <source>
        <dbReference type="ARBA" id="ARBA00007560"/>
    </source>
</evidence>
<dbReference type="GO" id="GO:0006368">
    <property type="term" value="P:transcription elongation by RNA polymerase II"/>
    <property type="evidence" value="ECO:0007669"/>
    <property type="project" value="InterPro"/>
</dbReference>
<feature type="compositionally biased region" description="Polar residues" evidence="4">
    <location>
        <begin position="93"/>
        <end position="111"/>
    </location>
</feature>
<feature type="compositionally biased region" description="Basic and acidic residues" evidence="4">
    <location>
        <begin position="67"/>
        <end position="91"/>
    </location>
</feature>
<dbReference type="SUPFAM" id="SSF101447">
    <property type="entry name" value="Formin homology 2 domain (FH2 domain)"/>
    <property type="match status" value="1"/>
</dbReference>
<evidence type="ECO:0000256" key="3">
    <source>
        <dbReference type="ARBA" id="ARBA00023242"/>
    </source>
</evidence>
<comment type="caution">
    <text evidence="5">The sequence shown here is derived from an EMBL/GenBank/DDBJ whole genome shotgun (WGS) entry which is preliminary data.</text>
</comment>
<dbReference type="GO" id="GO:0016593">
    <property type="term" value="C:Cdc73/Paf1 complex"/>
    <property type="evidence" value="ECO:0007669"/>
    <property type="project" value="InterPro"/>
</dbReference>
<accession>A0A835QRI5</accession>
<organism evidence="5 6">
    <name type="scientific">Vanilla planifolia</name>
    <name type="common">Vanilla</name>
    <dbReference type="NCBI Taxonomy" id="51239"/>
    <lineage>
        <taxon>Eukaryota</taxon>
        <taxon>Viridiplantae</taxon>
        <taxon>Streptophyta</taxon>
        <taxon>Embryophyta</taxon>
        <taxon>Tracheophyta</taxon>
        <taxon>Spermatophyta</taxon>
        <taxon>Magnoliopsida</taxon>
        <taxon>Liliopsida</taxon>
        <taxon>Asparagales</taxon>
        <taxon>Orchidaceae</taxon>
        <taxon>Vanilloideae</taxon>
        <taxon>Vanilleae</taxon>
        <taxon>Vanilla</taxon>
    </lineage>
</organism>
<reference evidence="5 6" key="1">
    <citation type="journal article" date="2020" name="Nat. Food">
        <title>A phased Vanilla planifolia genome enables genetic improvement of flavour and production.</title>
        <authorList>
            <person name="Hasing T."/>
            <person name="Tang H."/>
            <person name="Brym M."/>
            <person name="Khazi F."/>
            <person name="Huang T."/>
            <person name="Chambers A.H."/>
        </authorList>
    </citation>
    <scope>NUCLEOTIDE SEQUENCE [LARGE SCALE GENOMIC DNA]</scope>
    <source>
        <tissue evidence="5">Leaf</tissue>
    </source>
</reference>
<evidence type="ECO:0000313" key="6">
    <source>
        <dbReference type="Proteomes" id="UP000639772"/>
    </source>
</evidence>
<proteinExistence type="inferred from homology"/>
<dbReference type="AlphaFoldDB" id="A0A835QRI5"/>
<dbReference type="PANTHER" id="PTHR23188:SF12">
    <property type="entry name" value="RNA POLYMERASE II-ASSOCIATED FACTOR 1 HOMOLOG"/>
    <property type="match status" value="1"/>
</dbReference>
<feature type="region of interest" description="Disordered" evidence="4">
    <location>
        <begin position="1"/>
        <end position="136"/>
    </location>
</feature>
<comment type="subcellular location">
    <subcellularLocation>
        <location evidence="1">Nucleus</location>
    </subcellularLocation>
</comment>
<evidence type="ECO:0000256" key="4">
    <source>
        <dbReference type="SAM" id="MobiDB-lite"/>
    </source>
</evidence>
<gene>
    <name evidence="5" type="ORF">HPP92_014721</name>
</gene>